<protein>
    <recommendedName>
        <fullName evidence="2">FMR1-interacting protein 1 conserved domain-containing protein</fullName>
    </recommendedName>
</protein>
<feature type="region of interest" description="Disordered" evidence="1">
    <location>
        <begin position="544"/>
        <end position="592"/>
    </location>
</feature>
<feature type="compositionally biased region" description="Polar residues" evidence="1">
    <location>
        <begin position="270"/>
        <end position="289"/>
    </location>
</feature>
<dbReference type="PANTHER" id="PTHR13309:SF0">
    <property type="entry name" value="FMR1-INTERACTING PROTEIN NUFIP1"/>
    <property type="match status" value="1"/>
</dbReference>
<accession>A0A835JS64</accession>
<name>A0A835JS64_9ROSI</name>
<feature type="region of interest" description="Disordered" evidence="1">
    <location>
        <begin position="649"/>
        <end position="695"/>
    </location>
</feature>
<feature type="compositionally biased region" description="Polar residues" evidence="1">
    <location>
        <begin position="327"/>
        <end position="379"/>
    </location>
</feature>
<feature type="region of interest" description="Disordered" evidence="1">
    <location>
        <begin position="315"/>
        <end position="437"/>
    </location>
</feature>
<feature type="domain" description="FMR1-interacting protein 1 conserved" evidence="2">
    <location>
        <begin position="432"/>
        <end position="470"/>
    </location>
</feature>
<keyword evidence="4" id="KW-1185">Reference proteome</keyword>
<sequence>MEPFFNSRRPRHHKQKDNTAPYNQQVFSANPSLANSMQPQLGLINPQIPVPFNNSNIPLRNGQTMPNMPPLINQQHGLVSGPNDLAILQLQDQVNKLNALKMLMNQVNQLQGELFGPGFSNLPQQINQNMGLLQNPMQNMMNPVMPMQMPVASQAGSFNVPSSSHQVAGAQSPNFFANQQVKPDRPSFVTRTTGANGSKQLSFANQQMQGNLSATQQNQNFVMPAVSTDGSNSFHAATQQVEENSPASQQSEKFAMPTMASHGPKPLPFASQQVQGNPFASQQSQNLQPSAYNRWQQVEENSPASQQSEKFALPTMAANGPKPLPFASQQVQGNPFASQQSQNLQPSAYNRWQGNPAKNGQGSAPNSKRGNFSGKSFKNNPRREQSQSGHQNSEFHRMDNGKRKLGFSNKHGGKGQGNERAAKLGRSDPTNKATEQKRTHIYTEQEIKQWREARRKHFPTKTNIEKKQTESLIDSGVIDKEANFRRKQLKEILAKQAELGVEVAEIPPEYMLDSEKLGVEVAETPTSYLLDSEKLGVEAAEIPPHHLLDSQKQEHGREDNRRSLTKKGRFRNKHDRRGRYKKKGRSDMQLGLENEDRKPTLLEKLLCADIRRDKHRLLQVFRFMVANSFFKDWSDKPLKFPSVVVKEDGCEDGPQEEKSSLVGEEASEVQNNTTVENLGDREDGEEHDAQMEPGNGFVIGKCDIVGEVDRVEEGEIID</sequence>
<dbReference type="GO" id="GO:0003723">
    <property type="term" value="F:RNA binding"/>
    <property type="evidence" value="ECO:0007669"/>
    <property type="project" value="InterPro"/>
</dbReference>
<feature type="compositionally biased region" description="Basic residues" evidence="1">
    <location>
        <begin position="563"/>
        <end position="584"/>
    </location>
</feature>
<dbReference type="EMBL" id="JADGMS010000010">
    <property type="protein sequence ID" value="KAF9675057.1"/>
    <property type="molecule type" value="Genomic_DNA"/>
</dbReference>
<dbReference type="AlphaFoldDB" id="A0A835JS64"/>
<reference evidence="3 4" key="1">
    <citation type="submission" date="2020-10" db="EMBL/GenBank/DDBJ databases">
        <title>Plant Genome Project.</title>
        <authorList>
            <person name="Zhang R.-G."/>
        </authorList>
    </citation>
    <scope>NUCLEOTIDE SEQUENCE [LARGE SCALE GENOMIC DNA]</scope>
    <source>
        <strain evidence="3">FAFU-HL-1</strain>
        <tissue evidence="3">Leaf</tissue>
    </source>
</reference>
<dbReference type="GO" id="GO:0000492">
    <property type="term" value="P:box C/D snoRNP assembly"/>
    <property type="evidence" value="ECO:0007669"/>
    <property type="project" value="TreeGrafter"/>
</dbReference>
<evidence type="ECO:0000313" key="3">
    <source>
        <dbReference type="EMBL" id="KAF9675057.1"/>
    </source>
</evidence>
<dbReference type="GO" id="GO:0005634">
    <property type="term" value="C:nucleus"/>
    <property type="evidence" value="ECO:0007669"/>
    <property type="project" value="TreeGrafter"/>
</dbReference>
<dbReference type="InterPro" id="IPR019496">
    <property type="entry name" value="NUFIP1_cons_dom"/>
</dbReference>
<dbReference type="OrthoDB" id="273070at2759"/>
<dbReference type="Pfam" id="PF10453">
    <property type="entry name" value="NUFIP1"/>
    <property type="match status" value="1"/>
</dbReference>
<gene>
    <name evidence="3" type="ORF">SADUNF_Sadunf10G0191900</name>
</gene>
<dbReference type="PANTHER" id="PTHR13309">
    <property type="entry name" value="NUCLEAR FRAGILE X MENTAL RETARDATION PROTEIN INTERACTING PROTEIN 1"/>
    <property type="match status" value="1"/>
</dbReference>
<proteinExistence type="predicted"/>
<feature type="region of interest" description="Disordered" evidence="1">
    <location>
        <begin position="1"/>
        <end position="24"/>
    </location>
</feature>
<comment type="caution">
    <text evidence="3">The sequence shown here is derived from an EMBL/GenBank/DDBJ whole genome shotgun (WGS) entry which is preliminary data.</text>
</comment>
<evidence type="ECO:0000259" key="2">
    <source>
        <dbReference type="Pfam" id="PF10453"/>
    </source>
</evidence>
<dbReference type="Proteomes" id="UP000657918">
    <property type="component" value="Unassembled WGS sequence"/>
</dbReference>
<feature type="compositionally biased region" description="Basic and acidic residues" evidence="1">
    <location>
        <begin position="544"/>
        <end position="562"/>
    </location>
</feature>
<organism evidence="3 4">
    <name type="scientific">Salix dunnii</name>
    <dbReference type="NCBI Taxonomy" id="1413687"/>
    <lineage>
        <taxon>Eukaryota</taxon>
        <taxon>Viridiplantae</taxon>
        <taxon>Streptophyta</taxon>
        <taxon>Embryophyta</taxon>
        <taxon>Tracheophyta</taxon>
        <taxon>Spermatophyta</taxon>
        <taxon>Magnoliopsida</taxon>
        <taxon>eudicotyledons</taxon>
        <taxon>Gunneridae</taxon>
        <taxon>Pentapetalae</taxon>
        <taxon>rosids</taxon>
        <taxon>fabids</taxon>
        <taxon>Malpighiales</taxon>
        <taxon>Salicaceae</taxon>
        <taxon>Saliceae</taxon>
        <taxon>Salix</taxon>
    </lineage>
</organism>
<evidence type="ECO:0000256" key="1">
    <source>
        <dbReference type="SAM" id="MobiDB-lite"/>
    </source>
</evidence>
<dbReference type="InterPro" id="IPR039136">
    <property type="entry name" value="NUFIP1-like"/>
</dbReference>
<feature type="compositionally biased region" description="Basic and acidic residues" evidence="1">
    <location>
        <begin position="393"/>
        <end position="402"/>
    </location>
</feature>
<feature type="region of interest" description="Disordered" evidence="1">
    <location>
        <begin position="257"/>
        <end position="289"/>
    </location>
</feature>
<evidence type="ECO:0000313" key="4">
    <source>
        <dbReference type="Proteomes" id="UP000657918"/>
    </source>
</evidence>